<dbReference type="Proteomes" id="UP001341840">
    <property type="component" value="Unassembled WGS sequence"/>
</dbReference>
<evidence type="ECO:0000313" key="3">
    <source>
        <dbReference type="Proteomes" id="UP001341840"/>
    </source>
</evidence>
<reference evidence="2 3" key="1">
    <citation type="journal article" date="2023" name="Plants (Basel)">
        <title>Bridging the Gap: Combining Genomics and Transcriptomics Approaches to Understand Stylosanthes scabra, an Orphan Legume from the Brazilian Caatinga.</title>
        <authorList>
            <person name="Ferreira-Neto J.R.C."/>
            <person name="da Silva M.D."/>
            <person name="Binneck E."/>
            <person name="de Melo N.F."/>
            <person name="da Silva R.H."/>
            <person name="de Melo A.L.T.M."/>
            <person name="Pandolfi V."/>
            <person name="Bustamante F.O."/>
            <person name="Brasileiro-Vidal A.C."/>
            <person name="Benko-Iseppon A.M."/>
        </authorList>
    </citation>
    <scope>NUCLEOTIDE SEQUENCE [LARGE SCALE GENOMIC DNA]</scope>
    <source>
        <tissue evidence="2">Leaves</tissue>
    </source>
</reference>
<comment type="caution">
    <text evidence="2">The sequence shown here is derived from an EMBL/GenBank/DDBJ whole genome shotgun (WGS) entry which is preliminary data.</text>
</comment>
<dbReference type="EMBL" id="JASCZI010242731">
    <property type="protein sequence ID" value="MED6211924.1"/>
    <property type="molecule type" value="Genomic_DNA"/>
</dbReference>
<organism evidence="2 3">
    <name type="scientific">Stylosanthes scabra</name>
    <dbReference type="NCBI Taxonomy" id="79078"/>
    <lineage>
        <taxon>Eukaryota</taxon>
        <taxon>Viridiplantae</taxon>
        <taxon>Streptophyta</taxon>
        <taxon>Embryophyta</taxon>
        <taxon>Tracheophyta</taxon>
        <taxon>Spermatophyta</taxon>
        <taxon>Magnoliopsida</taxon>
        <taxon>eudicotyledons</taxon>
        <taxon>Gunneridae</taxon>
        <taxon>Pentapetalae</taxon>
        <taxon>rosids</taxon>
        <taxon>fabids</taxon>
        <taxon>Fabales</taxon>
        <taxon>Fabaceae</taxon>
        <taxon>Papilionoideae</taxon>
        <taxon>50 kb inversion clade</taxon>
        <taxon>dalbergioids sensu lato</taxon>
        <taxon>Dalbergieae</taxon>
        <taxon>Pterocarpus clade</taxon>
        <taxon>Stylosanthes</taxon>
    </lineage>
</organism>
<gene>
    <name evidence="2" type="ORF">PIB30_078258</name>
</gene>
<accession>A0ABU6YP03</accession>
<sequence>MNFEACDDSDNFTLNQIKQRCKTRKRKQKQGLDPSKGEIKVEDSPLLDDDDKKKQIATDDSVFMETLSSIKDPISTSTQEIIPVVKAEGVLDEEASPPVSGVSTALVEVKFEVPETDCIDRPDDYFCIVPKEGTLITDEWNWKNEFNYDSKEHADLIPLWIE</sequence>
<protein>
    <submittedName>
        <fullName evidence="2">Uncharacterized protein</fullName>
    </submittedName>
</protein>
<feature type="region of interest" description="Disordered" evidence="1">
    <location>
        <begin position="23"/>
        <end position="52"/>
    </location>
</feature>
<evidence type="ECO:0000313" key="2">
    <source>
        <dbReference type="EMBL" id="MED6211924.1"/>
    </source>
</evidence>
<evidence type="ECO:0000256" key="1">
    <source>
        <dbReference type="SAM" id="MobiDB-lite"/>
    </source>
</evidence>
<proteinExistence type="predicted"/>
<keyword evidence="3" id="KW-1185">Reference proteome</keyword>
<name>A0ABU6YP03_9FABA</name>